<gene>
    <name evidence="13" type="primary">NCAS0B06230</name>
    <name evidence="13" type="ordered locus">NCAS_0B06230</name>
</gene>
<evidence type="ECO:0000313" key="14">
    <source>
        <dbReference type="Proteomes" id="UP000001640"/>
    </source>
</evidence>
<dbReference type="KEGG" id="ncs:NCAS_0B06230"/>
<keyword evidence="6 9" id="KW-0698">rRNA processing</keyword>
<evidence type="ECO:0000256" key="9">
    <source>
        <dbReference type="RuleBase" id="RU365070"/>
    </source>
</evidence>
<reference evidence="13 14" key="1">
    <citation type="journal article" date="2011" name="Proc. Natl. Acad. Sci. U.S.A.">
        <title>Evolutionary erosion of yeast sex chromosomes by mating-type switching accidents.</title>
        <authorList>
            <person name="Gordon J.L."/>
            <person name="Armisen D."/>
            <person name="Proux-Wera E."/>
            <person name="Oheigeartaigh S.S."/>
            <person name="Byrne K.P."/>
            <person name="Wolfe K.H."/>
        </authorList>
    </citation>
    <scope>NUCLEOTIDE SEQUENCE [LARGE SCALE GENOMIC DNA]</scope>
    <source>
        <strain evidence="14">ATCC 76901 / BCRC 22586 / CBS 4309 / NBRC 1992 / NRRL Y-12630</strain>
    </source>
</reference>
<dbReference type="InterPro" id="IPR053940">
    <property type="entry name" value="UTP25_NTPase-like"/>
</dbReference>
<evidence type="ECO:0000259" key="11">
    <source>
        <dbReference type="Pfam" id="PF06862"/>
    </source>
</evidence>
<evidence type="ECO:0000256" key="5">
    <source>
        <dbReference type="ARBA" id="ARBA00022517"/>
    </source>
</evidence>
<dbReference type="OMA" id="QDRGDTF"/>
<name>G0V9U0_NAUCA</name>
<feature type="compositionally biased region" description="Acidic residues" evidence="10">
    <location>
        <begin position="109"/>
        <end position="123"/>
    </location>
</feature>
<sequence>MSKRSHEGSQHAGSKKRGRQELRTIRRSAGAKVSSQEVFNSSIVDDEEQELNESNESEQEEDIDEEEKKNKVYGALLTILKSEHPELKKKKKKRVDDSKSGEDKGSELASDDGKDDEIDEAQQIEDGLARGSDGQPSDDEEDNDAHSNVEDIDSEDEQDPFESHFNQVSEKTADDLNTAFNTGSVKYKSTKSVIGDNKTVISSIPTIIGKENTEEEKDSAPKSSSIHSYFLKQRLRVANDMLDSKKDPLGPLQKELVDPMFQYRDILCEYSSYEKDEDEYRDLYALHALNHVYKTRDRILKDNGRLQDNSDTEYFDQGFTRPKVLIVVPTRDTAYEVISKIISKSGLDQVDKKGKFNDQFHDETLPPSSKPKSFQHIFKGNTNDFFVLGVKFTRKAIKLYSNFYQSDIIVCSPLGMQMIVENTDKKNRQDDFLSSIEVLIIDQLHSIEYQNLAHVFTIFDHLNKIPEQQHEADFSRIRMWYINDQARLFRQTMIFTKYVTPAANALINNRCRNWAGRWKNHEIIEPEASAISQLGLKVKQTFQRFDMMGGSVIDEPDYRFKHFSSVIIPSIVKSTSYSDGILIYIPDYTDYVRIRNYLKEKTTLLFGDINEYSEQRELNSNRSLFQQGRVKVLLYTERLHHYRRYELKGVKSVVFYKPPTNPEFYNEVVRYIGKSAFLGNADLNISTVRTLYCKLDGLSLERIVGSKRAGILCHAQNEVYEFQ</sequence>
<dbReference type="GO" id="GO:0000462">
    <property type="term" value="P:maturation of SSU-rRNA from tricistronic rRNA transcript (SSU-rRNA, 5.8S rRNA, LSU-rRNA)"/>
    <property type="evidence" value="ECO:0007669"/>
    <property type="project" value="EnsemblFungi"/>
</dbReference>
<dbReference type="HOGENOM" id="CLU_018705_0_1_1"/>
<dbReference type="InParanoid" id="G0V9U0"/>
<evidence type="ECO:0000256" key="7">
    <source>
        <dbReference type="ARBA" id="ARBA00023242"/>
    </source>
</evidence>
<evidence type="ECO:0000256" key="6">
    <source>
        <dbReference type="ARBA" id="ARBA00022552"/>
    </source>
</evidence>
<evidence type="ECO:0000256" key="1">
    <source>
        <dbReference type="ARBA" id="ARBA00002883"/>
    </source>
</evidence>
<dbReference type="eggNOG" id="KOG2340">
    <property type="taxonomic scope" value="Eukaryota"/>
</dbReference>
<dbReference type="FunCoup" id="G0V9U0">
    <property type="interactions" value="1347"/>
</dbReference>
<feature type="domain" description="UTP25 NTP hydrolase-like" evidence="12">
    <location>
        <begin position="263"/>
        <end position="517"/>
    </location>
</feature>
<accession>G0V9U0</accession>
<dbReference type="EMBL" id="HE576753">
    <property type="protein sequence ID" value="CCC68707.1"/>
    <property type="molecule type" value="Genomic_DNA"/>
</dbReference>
<feature type="compositionally biased region" description="Basic and acidic residues" evidence="10">
    <location>
        <begin position="94"/>
        <end position="106"/>
    </location>
</feature>
<dbReference type="InterPro" id="IPR010678">
    <property type="entry name" value="UTP25"/>
</dbReference>
<feature type="compositionally biased region" description="Acidic residues" evidence="10">
    <location>
        <begin position="44"/>
        <end position="65"/>
    </location>
</feature>
<evidence type="ECO:0000313" key="13">
    <source>
        <dbReference type="EMBL" id="CCC68707.1"/>
    </source>
</evidence>
<dbReference type="Gene3D" id="3.40.50.300">
    <property type="entry name" value="P-loop containing nucleotide triphosphate hydrolases"/>
    <property type="match status" value="1"/>
</dbReference>
<feature type="compositionally biased region" description="Polar residues" evidence="10">
    <location>
        <begin position="33"/>
        <end position="43"/>
    </location>
</feature>
<evidence type="ECO:0000256" key="4">
    <source>
        <dbReference type="ARBA" id="ARBA00015422"/>
    </source>
</evidence>
<dbReference type="GO" id="GO:0032040">
    <property type="term" value="C:small-subunit processome"/>
    <property type="evidence" value="ECO:0007669"/>
    <property type="project" value="EnsemblFungi"/>
</dbReference>
<keyword evidence="7 9" id="KW-0539">Nucleus</keyword>
<proteinExistence type="inferred from homology"/>
<feature type="region of interest" description="Disordered" evidence="10">
    <location>
        <begin position="1"/>
        <end position="172"/>
    </location>
</feature>
<dbReference type="Pfam" id="PF22916">
    <property type="entry name" value="UTP25_NTPase-like"/>
    <property type="match status" value="1"/>
</dbReference>
<evidence type="ECO:0000256" key="3">
    <source>
        <dbReference type="ARBA" id="ARBA00009223"/>
    </source>
</evidence>
<dbReference type="Pfam" id="PF06862">
    <property type="entry name" value="Utp25_C"/>
    <property type="match status" value="1"/>
</dbReference>
<dbReference type="GeneID" id="96902264"/>
<dbReference type="PANTHER" id="PTHR12933:SF0">
    <property type="entry name" value="U3 SMALL NUCLEOLAR RNA-ASSOCIATED PROTEIN 25 HOMOLOG"/>
    <property type="match status" value="1"/>
</dbReference>
<dbReference type="GO" id="GO:0034511">
    <property type="term" value="F:U3 snoRNA binding"/>
    <property type="evidence" value="ECO:0007669"/>
    <property type="project" value="EnsemblFungi"/>
</dbReference>
<dbReference type="PANTHER" id="PTHR12933">
    <property type="entry name" value="ORF PROTEIN-RELATED"/>
    <property type="match status" value="1"/>
</dbReference>
<evidence type="ECO:0000256" key="8">
    <source>
        <dbReference type="ARBA" id="ARBA00023274"/>
    </source>
</evidence>
<dbReference type="InterPro" id="IPR053939">
    <property type="entry name" value="UTP25_C"/>
</dbReference>
<feature type="domain" description="UTP25 C-terminal" evidence="11">
    <location>
        <begin position="531"/>
        <end position="722"/>
    </location>
</feature>
<comment type="subunit">
    <text evidence="9">Component of the ribosomal small subunit (SSU) processome composed of at least 40 protein subunits and snoRNA U3.</text>
</comment>
<comment type="similarity">
    <text evidence="3 9">Belongs to the UTP25 family.</text>
</comment>
<keyword evidence="14" id="KW-1185">Reference proteome</keyword>
<keyword evidence="8 9" id="KW-0687">Ribonucleoprotein</keyword>
<dbReference type="GO" id="GO:0019843">
    <property type="term" value="F:rRNA binding"/>
    <property type="evidence" value="ECO:0007669"/>
    <property type="project" value="EnsemblFungi"/>
</dbReference>
<protein>
    <recommendedName>
        <fullName evidence="4 9">U3 small nucleolar RNA-associated protein 25</fullName>
        <shortName evidence="9">U3 snoRNA-associated protein 25</shortName>
    </recommendedName>
</protein>
<organism evidence="13 14">
    <name type="scientific">Naumovozyma castellii</name>
    <name type="common">Yeast</name>
    <name type="synonym">Saccharomyces castellii</name>
    <dbReference type="NCBI Taxonomy" id="27288"/>
    <lineage>
        <taxon>Eukaryota</taxon>
        <taxon>Fungi</taxon>
        <taxon>Dikarya</taxon>
        <taxon>Ascomycota</taxon>
        <taxon>Saccharomycotina</taxon>
        <taxon>Saccharomycetes</taxon>
        <taxon>Saccharomycetales</taxon>
        <taxon>Saccharomycetaceae</taxon>
        <taxon>Naumovozyma</taxon>
    </lineage>
</organism>
<dbReference type="InterPro" id="IPR027417">
    <property type="entry name" value="P-loop_NTPase"/>
</dbReference>
<dbReference type="Proteomes" id="UP000001640">
    <property type="component" value="Chromosome 2"/>
</dbReference>
<comment type="function">
    <text evidence="1 9">DEAD-box RNA helicase-like protein required for pre-18S rRNA processing, specifically at sites A0, A1, and A2.</text>
</comment>
<comment type="subcellular location">
    <subcellularLocation>
        <location evidence="2 9">Nucleus</location>
        <location evidence="2 9">Nucleolus</location>
    </subcellularLocation>
</comment>
<dbReference type="OrthoDB" id="10264378at2759"/>
<evidence type="ECO:0000256" key="10">
    <source>
        <dbReference type="SAM" id="MobiDB-lite"/>
    </source>
</evidence>
<reference key="2">
    <citation type="submission" date="2011-08" db="EMBL/GenBank/DDBJ databases">
        <title>Genome sequence of Naumovozyma castellii.</title>
        <authorList>
            <person name="Gordon J.L."/>
            <person name="Armisen D."/>
            <person name="Proux-Wera E."/>
            <person name="OhEigeartaigh S.S."/>
            <person name="Byrne K.P."/>
            <person name="Wolfe K.H."/>
        </authorList>
    </citation>
    <scope>NUCLEOTIDE SEQUENCE</scope>
    <source>
        <strain>Type strain:CBS 4309</strain>
    </source>
</reference>
<feature type="compositionally biased region" description="Acidic residues" evidence="10">
    <location>
        <begin position="150"/>
        <end position="160"/>
    </location>
</feature>
<dbReference type="AlphaFoldDB" id="G0V9U0"/>
<keyword evidence="5 9" id="KW-0690">Ribosome biogenesis</keyword>
<evidence type="ECO:0000259" key="12">
    <source>
        <dbReference type="Pfam" id="PF22916"/>
    </source>
</evidence>
<dbReference type="STRING" id="1064592.G0V9U0"/>
<dbReference type="RefSeq" id="XP_003675078.1">
    <property type="nucleotide sequence ID" value="XM_003675030.1"/>
</dbReference>
<evidence type="ECO:0000256" key="2">
    <source>
        <dbReference type="ARBA" id="ARBA00004604"/>
    </source>
</evidence>